<dbReference type="Gene3D" id="1.10.340.30">
    <property type="entry name" value="Hypothetical protein, domain 2"/>
    <property type="match status" value="1"/>
</dbReference>
<name>A0ABQ3UN18_9CHLR</name>
<proteinExistence type="predicted"/>
<dbReference type="Proteomes" id="UP000654345">
    <property type="component" value="Unassembled WGS sequence"/>
</dbReference>
<dbReference type="InterPro" id="IPR051912">
    <property type="entry name" value="Alkylbase_DNA_Glycosylase/TA"/>
</dbReference>
<evidence type="ECO:0000256" key="2">
    <source>
        <dbReference type="ARBA" id="ARBA00012000"/>
    </source>
</evidence>
<comment type="caution">
    <text evidence="6">The sequence shown here is derived from an EMBL/GenBank/DDBJ whole genome shotgun (WGS) entry which is preliminary data.</text>
</comment>
<dbReference type="EC" id="3.2.2.21" evidence="2"/>
<dbReference type="Pfam" id="PF00730">
    <property type="entry name" value="HhH-GPD"/>
    <property type="match status" value="1"/>
</dbReference>
<organism evidence="6 7">
    <name type="scientific">Ktedonobacter robiniae</name>
    <dbReference type="NCBI Taxonomy" id="2778365"/>
    <lineage>
        <taxon>Bacteria</taxon>
        <taxon>Bacillati</taxon>
        <taxon>Chloroflexota</taxon>
        <taxon>Ktedonobacteria</taxon>
        <taxon>Ktedonobacterales</taxon>
        <taxon>Ktedonobacteraceae</taxon>
        <taxon>Ktedonobacter</taxon>
    </lineage>
</organism>
<keyword evidence="3" id="KW-0227">DNA damage</keyword>
<sequence length="221" mass="25396">MITQKPFSDLVLEATAYLTRVDPVLAQTIQWVGPCTLQPDPNVFEALIDAIISQQISVAAANTFMARLRALVPGGRIERETLITLTYEDLRHVGLSHIKIRYIHNLLEHITNGSLDLDPLVTLDDEEIIRQLCAVKGIGRWTAEMVLIFTLGRPDVLPTDDLGFFEAVRRVYALPERPKPRDMSARGELWRPYRTFATWYLWAWKERQNGKYRPRTRIVSI</sequence>
<evidence type="ECO:0000313" key="7">
    <source>
        <dbReference type="Proteomes" id="UP000654345"/>
    </source>
</evidence>
<evidence type="ECO:0000313" key="6">
    <source>
        <dbReference type="EMBL" id="GHO54129.1"/>
    </source>
</evidence>
<dbReference type="PANTHER" id="PTHR43003">
    <property type="entry name" value="DNA-3-METHYLADENINE GLYCOSYLASE"/>
    <property type="match status" value="1"/>
</dbReference>
<evidence type="ECO:0000256" key="3">
    <source>
        <dbReference type="ARBA" id="ARBA00022763"/>
    </source>
</evidence>
<dbReference type="RefSeq" id="WP_201370877.1">
    <property type="nucleotide sequence ID" value="NZ_BNJG01000001.1"/>
</dbReference>
<dbReference type="CDD" id="cd00056">
    <property type="entry name" value="ENDO3c"/>
    <property type="match status" value="1"/>
</dbReference>
<protein>
    <recommendedName>
        <fullName evidence="2">DNA-3-methyladenine glycosylase II</fullName>
        <ecNumber evidence="2">3.2.2.21</ecNumber>
    </recommendedName>
</protein>
<dbReference type="InterPro" id="IPR011257">
    <property type="entry name" value="DNA_glycosylase"/>
</dbReference>
<gene>
    <name evidence="6" type="ORF">KSB_26040</name>
</gene>
<evidence type="ECO:0000256" key="1">
    <source>
        <dbReference type="ARBA" id="ARBA00000086"/>
    </source>
</evidence>
<dbReference type="EMBL" id="BNJG01000001">
    <property type="protein sequence ID" value="GHO54129.1"/>
    <property type="molecule type" value="Genomic_DNA"/>
</dbReference>
<dbReference type="SMART" id="SM00478">
    <property type="entry name" value="ENDO3c"/>
    <property type="match status" value="1"/>
</dbReference>
<keyword evidence="7" id="KW-1185">Reference proteome</keyword>
<dbReference type="Gene3D" id="1.10.1670.40">
    <property type="match status" value="1"/>
</dbReference>
<evidence type="ECO:0000259" key="5">
    <source>
        <dbReference type="SMART" id="SM00478"/>
    </source>
</evidence>
<dbReference type="InterPro" id="IPR003265">
    <property type="entry name" value="HhH-GPD_domain"/>
</dbReference>
<comment type="catalytic activity">
    <reaction evidence="1">
        <text>Hydrolysis of alkylated DNA, releasing 3-methyladenine, 3-methylguanine, 7-methylguanine and 7-methyladenine.</text>
        <dbReference type="EC" id="3.2.2.21"/>
    </reaction>
</comment>
<feature type="domain" description="HhH-GPD" evidence="5">
    <location>
        <begin position="52"/>
        <end position="206"/>
    </location>
</feature>
<reference evidence="6 7" key="1">
    <citation type="journal article" date="2021" name="Int. J. Syst. Evol. Microbiol.">
        <title>Reticulibacter mediterranei gen. nov., sp. nov., within the new family Reticulibacteraceae fam. nov., and Ktedonospora formicarum gen. nov., sp. nov., Ktedonobacter robiniae sp. nov., Dictyobacter formicarum sp. nov. and Dictyobacter arantiisoli sp. nov., belonging to the class Ktedonobacteria.</title>
        <authorList>
            <person name="Yabe S."/>
            <person name="Zheng Y."/>
            <person name="Wang C.M."/>
            <person name="Sakai Y."/>
            <person name="Abe K."/>
            <person name="Yokota A."/>
            <person name="Donadio S."/>
            <person name="Cavaletti L."/>
            <person name="Monciardini P."/>
        </authorList>
    </citation>
    <scope>NUCLEOTIDE SEQUENCE [LARGE SCALE GENOMIC DNA]</scope>
    <source>
        <strain evidence="6 7">SOSP1-30</strain>
    </source>
</reference>
<dbReference type="SUPFAM" id="SSF48150">
    <property type="entry name" value="DNA-glycosylase"/>
    <property type="match status" value="1"/>
</dbReference>
<dbReference type="PANTHER" id="PTHR43003:SF5">
    <property type="entry name" value="DNA-3-METHYLADENINE GLYCOSYLASE"/>
    <property type="match status" value="1"/>
</dbReference>
<keyword evidence="4" id="KW-0234">DNA repair</keyword>
<accession>A0ABQ3UN18</accession>
<evidence type="ECO:0000256" key="4">
    <source>
        <dbReference type="ARBA" id="ARBA00023204"/>
    </source>
</evidence>